<dbReference type="Proteomes" id="UP001383192">
    <property type="component" value="Unassembled WGS sequence"/>
</dbReference>
<dbReference type="PANTHER" id="PTHR30538">
    <property type="entry name" value="LYSINE 2,3-AMINOMUTASE-RELATED"/>
    <property type="match status" value="1"/>
</dbReference>
<proteinExistence type="predicted"/>
<dbReference type="InterPro" id="IPR013785">
    <property type="entry name" value="Aldolase_TIM"/>
</dbReference>
<keyword evidence="6" id="KW-0408">Iron</keyword>
<dbReference type="SFLD" id="SFLDG01070">
    <property type="entry name" value="PLP-dependent"/>
    <property type="match status" value="1"/>
</dbReference>
<evidence type="ECO:0000256" key="1">
    <source>
        <dbReference type="ARBA" id="ARBA00001933"/>
    </source>
</evidence>
<dbReference type="AlphaFoldDB" id="A0AAW0DDY7"/>
<reference evidence="8 9" key="1">
    <citation type="submission" date="2024-01" db="EMBL/GenBank/DDBJ databases">
        <title>A draft genome for a cacao thread blight-causing isolate of Paramarasmius palmivorus.</title>
        <authorList>
            <person name="Baruah I.K."/>
            <person name="Bukari Y."/>
            <person name="Amoako-Attah I."/>
            <person name="Meinhardt L.W."/>
            <person name="Bailey B.A."/>
            <person name="Cohen S.P."/>
        </authorList>
    </citation>
    <scope>NUCLEOTIDE SEQUENCE [LARGE SCALE GENOMIC DNA]</scope>
    <source>
        <strain evidence="8 9">GH-12</strain>
    </source>
</reference>
<dbReference type="SUPFAM" id="SSF102114">
    <property type="entry name" value="Radical SAM enzymes"/>
    <property type="match status" value="1"/>
</dbReference>
<gene>
    <name evidence="8" type="ORF">VNI00_005310</name>
</gene>
<dbReference type="GO" id="GO:0051539">
    <property type="term" value="F:4 iron, 4 sulfur cluster binding"/>
    <property type="evidence" value="ECO:0007669"/>
    <property type="project" value="UniProtKB-KW"/>
</dbReference>
<evidence type="ECO:0008006" key="10">
    <source>
        <dbReference type="Google" id="ProtNLM"/>
    </source>
</evidence>
<dbReference type="PANTHER" id="PTHR30538:SF0">
    <property type="entry name" value="L-LYSINE 2,3-AMINOMUTASE AQ_1632-RELATED"/>
    <property type="match status" value="1"/>
</dbReference>
<dbReference type="GO" id="GO:0003824">
    <property type="term" value="F:catalytic activity"/>
    <property type="evidence" value="ECO:0007669"/>
    <property type="project" value="InterPro"/>
</dbReference>
<name>A0AAW0DDY7_9AGAR</name>
<keyword evidence="2" id="KW-0004">4Fe-4S</keyword>
<evidence type="ECO:0000256" key="2">
    <source>
        <dbReference type="ARBA" id="ARBA00022485"/>
    </source>
</evidence>
<dbReference type="InterPro" id="IPR007197">
    <property type="entry name" value="rSAM"/>
</dbReference>
<dbReference type="Pfam" id="PF13353">
    <property type="entry name" value="Fer4_12"/>
    <property type="match status" value="1"/>
</dbReference>
<evidence type="ECO:0000256" key="5">
    <source>
        <dbReference type="ARBA" id="ARBA00022898"/>
    </source>
</evidence>
<comment type="cofactor">
    <cofactor evidence="1">
        <name>pyridoxal 5'-phosphate</name>
        <dbReference type="ChEBI" id="CHEBI:597326"/>
    </cofactor>
</comment>
<protein>
    <recommendedName>
        <fullName evidence="10">L-lysine 2,3-aminomutase</fullName>
    </recommendedName>
</protein>
<dbReference type="InterPro" id="IPR003739">
    <property type="entry name" value="Lys_aminomutase/Glu_NH3_mut"/>
</dbReference>
<sequence>MAFVSCLKYSARGFHRLPSTRSLNPKRGLANIVRQSELPESLPLTPPVAGKKIQLLTRSNIPELFASHAPHLPVLDYVAAASVFPMRANNYVVNELIDWSRVPNDPIFKLTFPQPDMLGEAELHTVRRALERGATKSEMRDLAEAIRSKLNPHPANQKQENVPTINGEAVEGVQHKYRETLLFFPTEGQYCHAYCSYCFRWAQFTAVGSDQQFQSKDVRQLVDYIKANRDITDILFTGGDPMVMNTQQIARYVDALLADPGTENLATIRIGSKSLSYWPYRYLTDPDAGDLLKLFERIVKSGRQLSIMAHFTHPAELQGAAVQEAIRRIRATGANIRCQAPLIRQINDQPHIWADMWRTQTRLGAIPYYMFVERDTGAKHYFEVPLARAFDIYREAISSVAGTARTVQGPSMSASPGKIQVVGITTIPGPSGPEKVFILRFLQARNPAWMKETFFAKFDEKASWLNDLKPAFGAKEFFYEKEYKELVQREGASGQLFPSSELMKYQVRTRPFN</sequence>
<dbReference type="InterPro" id="IPR058240">
    <property type="entry name" value="rSAM_sf"/>
</dbReference>
<dbReference type="Gene3D" id="3.20.20.70">
    <property type="entry name" value="Aldolase class I"/>
    <property type="match status" value="1"/>
</dbReference>
<keyword evidence="9" id="KW-1185">Reference proteome</keyword>
<evidence type="ECO:0000313" key="9">
    <source>
        <dbReference type="Proteomes" id="UP001383192"/>
    </source>
</evidence>
<evidence type="ECO:0000313" key="8">
    <source>
        <dbReference type="EMBL" id="KAK7049880.1"/>
    </source>
</evidence>
<keyword evidence="4" id="KW-0479">Metal-binding</keyword>
<dbReference type="EMBL" id="JAYKXP010000015">
    <property type="protein sequence ID" value="KAK7049880.1"/>
    <property type="molecule type" value="Genomic_DNA"/>
</dbReference>
<accession>A0AAW0DDY7</accession>
<evidence type="ECO:0000256" key="6">
    <source>
        <dbReference type="ARBA" id="ARBA00023004"/>
    </source>
</evidence>
<dbReference type="SFLD" id="SFLDS00029">
    <property type="entry name" value="Radical_SAM"/>
    <property type="match status" value="1"/>
</dbReference>
<keyword evidence="3" id="KW-0949">S-adenosyl-L-methionine</keyword>
<keyword evidence="5" id="KW-0663">Pyridoxal phosphate</keyword>
<keyword evidence="7" id="KW-0411">Iron-sulfur</keyword>
<organism evidence="8 9">
    <name type="scientific">Paramarasmius palmivorus</name>
    <dbReference type="NCBI Taxonomy" id="297713"/>
    <lineage>
        <taxon>Eukaryota</taxon>
        <taxon>Fungi</taxon>
        <taxon>Dikarya</taxon>
        <taxon>Basidiomycota</taxon>
        <taxon>Agaricomycotina</taxon>
        <taxon>Agaricomycetes</taxon>
        <taxon>Agaricomycetidae</taxon>
        <taxon>Agaricales</taxon>
        <taxon>Marasmiineae</taxon>
        <taxon>Marasmiaceae</taxon>
        <taxon>Paramarasmius</taxon>
    </lineage>
</organism>
<comment type="caution">
    <text evidence="8">The sequence shown here is derived from an EMBL/GenBank/DDBJ whole genome shotgun (WGS) entry which is preliminary data.</text>
</comment>
<evidence type="ECO:0000256" key="3">
    <source>
        <dbReference type="ARBA" id="ARBA00022691"/>
    </source>
</evidence>
<dbReference type="GO" id="GO:0046872">
    <property type="term" value="F:metal ion binding"/>
    <property type="evidence" value="ECO:0007669"/>
    <property type="project" value="UniProtKB-KW"/>
</dbReference>
<evidence type="ECO:0000256" key="7">
    <source>
        <dbReference type="ARBA" id="ARBA00023014"/>
    </source>
</evidence>
<evidence type="ECO:0000256" key="4">
    <source>
        <dbReference type="ARBA" id="ARBA00022723"/>
    </source>
</evidence>